<evidence type="ECO:0000259" key="3">
    <source>
        <dbReference type="Pfam" id="PF01182"/>
    </source>
</evidence>
<dbReference type="Pfam" id="PF01182">
    <property type="entry name" value="Glucosamine_iso"/>
    <property type="match status" value="1"/>
</dbReference>
<accession>A0A061JEF7</accession>
<comment type="catalytic activity">
    <reaction evidence="2">
        <text>6-phospho-D-glucono-1,5-lactone + H2O = 6-phospho-D-gluconate + H(+)</text>
        <dbReference type="Rhea" id="RHEA:12556"/>
        <dbReference type="ChEBI" id="CHEBI:15377"/>
        <dbReference type="ChEBI" id="CHEBI:15378"/>
        <dbReference type="ChEBI" id="CHEBI:57955"/>
        <dbReference type="ChEBI" id="CHEBI:58759"/>
        <dbReference type="EC" id="3.1.1.31"/>
    </reaction>
</comment>
<feature type="domain" description="Glucosamine/galactosamine-6-phosphate isomerase" evidence="3">
    <location>
        <begin position="12"/>
        <end position="244"/>
    </location>
</feature>
<dbReference type="PANTHER" id="PTHR11054">
    <property type="entry name" value="6-PHOSPHOGLUCONOLACTONASE"/>
    <property type="match status" value="1"/>
</dbReference>
<dbReference type="GO" id="GO:0017057">
    <property type="term" value="F:6-phosphogluconolactonase activity"/>
    <property type="evidence" value="ECO:0007669"/>
    <property type="project" value="UniProtKB-UniRule"/>
</dbReference>
<dbReference type="PANTHER" id="PTHR11054:SF0">
    <property type="entry name" value="6-PHOSPHOGLUCONOLACTONASE"/>
    <property type="match status" value="1"/>
</dbReference>
<dbReference type="GO" id="GO:0006098">
    <property type="term" value="P:pentose-phosphate shunt"/>
    <property type="evidence" value="ECO:0007669"/>
    <property type="project" value="UniProtKB-UniPathway"/>
</dbReference>
<dbReference type="SUPFAM" id="SSF100950">
    <property type="entry name" value="NagB/RpiA/CoA transferase-like"/>
    <property type="match status" value="1"/>
</dbReference>
<protein>
    <recommendedName>
        <fullName evidence="2">6-phosphogluconolactonase</fullName>
        <shortName evidence="2">6PGL</shortName>
        <ecNumber evidence="2">3.1.1.31</ecNumber>
    </recommendedName>
</protein>
<dbReference type="InterPro" id="IPR039104">
    <property type="entry name" value="6PGL"/>
</dbReference>
<dbReference type="AlphaFoldDB" id="A0A061JEF7"/>
<evidence type="ECO:0000313" key="5">
    <source>
        <dbReference type="Proteomes" id="UP000031737"/>
    </source>
</evidence>
<organism evidence="4 5">
    <name type="scientific">Trypanosoma rangeli SC58</name>
    <dbReference type="NCBI Taxonomy" id="429131"/>
    <lineage>
        <taxon>Eukaryota</taxon>
        <taxon>Discoba</taxon>
        <taxon>Euglenozoa</taxon>
        <taxon>Kinetoplastea</taxon>
        <taxon>Metakinetoplastina</taxon>
        <taxon>Trypanosomatida</taxon>
        <taxon>Trypanosomatidae</taxon>
        <taxon>Trypanosoma</taxon>
        <taxon>Herpetosoma</taxon>
    </lineage>
</organism>
<dbReference type="InterPro" id="IPR006148">
    <property type="entry name" value="Glc/Gal-6P_isomerase"/>
</dbReference>
<name>A0A061JEF7_TRYRA</name>
<dbReference type="EMBL" id="AUPL01000319">
    <property type="protein sequence ID" value="ESL11922.1"/>
    <property type="molecule type" value="Genomic_DNA"/>
</dbReference>
<comment type="caution">
    <text evidence="4">The sequence shown here is derived from an EMBL/GenBank/DDBJ whole genome shotgun (WGS) entry which is preliminary data.</text>
</comment>
<proteinExistence type="inferred from homology"/>
<dbReference type="OrthoDB" id="432544at2759"/>
<evidence type="ECO:0000313" key="4">
    <source>
        <dbReference type="EMBL" id="ESL11922.1"/>
    </source>
</evidence>
<dbReference type="VEuPathDB" id="TriTrypDB:TRSC58_00319"/>
<evidence type="ECO:0000256" key="2">
    <source>
        <dbReference type="RuleBase" id="RU365095"/>
    </source>
</evidence>
<dbReference type="InterPro" id="IPR037171">
    <property type="entry name" value="NagB/RpiA_transferase-like"/>
</dbReference>
<dbReference type="NCBIfam" id="TIGR01198">
    <property type="entry name" value="pgl"/>
    <property type="match status" value="1"/>
</dbReference>
<sequence>MSFKPNIITCDSPDELSRVACKKIVDIVHAAKRESWPLSIALSGGSTPKMLYTRLREEQLHLLKEERALRFFFGDERLVPAEASDSNYNMARQALLHDIPEELVVPVDVRCVGGEASKDTCDDAMKAADAYEQRITALLDHKKVKATGTQVPIFDIVLLGLGSDGHTASIFPGSPAENEVQRAVSVGFPSPTMKPKVWRVTLTPTTIIHARYVILLATGGEKKWVLNGIVADTPTETPVSRFLRNCTGDVTFILDREMAEDLRR</sequence>
<keyword evidence="5" id="KW-1185">Reference proteome</keyword>
<dbReference type="UniPathway" id="UPA00115">
    <property type="reaction ID" value="UER00409"/>
</dbReference>
<evidence type="ECO:0000256" key="1">
    <source>
        <dbReference type="ARBA" id="ARBA00010662"/>
    </source>
</evidence>
<comment type="function">
    <text evidence="2">Hydrolysis of 6-phosphogluconolactone to 6-phosphogluconate.</text>
</comment>
<dbReference type="Gene3D" id="3.40.50.1360">
    <property type="match status" value="1"/>
</dbReference>
<dbReference type="InterPro" id="IPR005900">
    <property type="entry name" value="6-phosphogluconolactonase_DevB"/>
</dbReference>
<dbReference type="Proteomes" id="UP000031737">
    <property type="component" value="Unassembled WGS sequence"/>
</dbReference>
<dbReference type="CDD" id="cd01400">
    <property type="entry name" value="6PGL"/>
    <property type="match status" value="1"/>
</dbReference>
<dbReference type="GO" id="GO:0005975">
    <property type="term" value="P:carbohydrate metabolic process"/>
    <property type="evidence" value="ECO:0007669"/>
    <property type="project" value="UniProtKB-UniRule"/>
</dbReference>
<comment type="pathway">
    <text evidence="2">Carbohydrate degradation; pentose phosphate pathway; D-ribulose 5-phosphate from D-glucose 6-phosphate (oxidative stage): step 2/3.</text>
</comment>
<keyword evidence="2" id="KW-0378">Hydrolase</keyword>
<reference evidence="4 5" key="1">
    <citation type="submission" date="2013-07" db="EMBL/GenBank/DDBJ databases">
        <authorList>
            <person name="Stoco P.H."/>
            <person name="Wagner G."/>
            <person name="Gerber A."/>
            <person name="Zaha A."/>
            <person name="Thompson C."/>
            <person name="Bartholomeu D.C."/>
            <person name="Luckemeyer D.D."/>
            <person name="Bahia D."/>
            <person name="Loreto E."/>
            <person name="Prestes E.B."/>
            <person name="Lima F.M."/>
            <person name="Rodrigues-Luiz G."/>
            <person name="Vallejo G.A."/>
            <person name="Filho J.F."/>
            <person name="Monteiro K.M."/>
            <person name="Tyler K.M."/>
            <person name="de Almeida L.G."/>
            <person name="Ortiz M.F."/>
            <person name="Siervo M.A."/>
            <person name="de Moraes M.H."/>
            <person name="Cunha O.L."/>
            <person name="Mendonca-Neto R."/>
            <person name="Silva R."/>
            <person name="Teixeira S.M."/>
            <person name="Murta S.M."/>
            <person name="Sincero T.C."/>
            <person name="Mendes T.A."/>
            <person name="Urmenyi T.P."/>
            <person name="Silva V.G."/>
            <person name="da Rocha W.D."/>
            <person name="Andersson B."/>
            <person name="Romanha A.J."/>
            <person name="Steindel M."/>
            <person name="de Vasconcelos A.T."/>
            <person name="Grisard E.C."/>
        </authorList>
    </citation>
    <scope>NUCLEOTIDE SEQUENCE [LARGE SCALE GENOMIC DNA]</scope>
    <source>
        <strain evidence="4 5">SC58</strain>
    </source>
</reference>
<gene>
    <name evidence="4" type="ORF">TRSC58_00319</name>
</gene>
<dbReference type="EC" id="3.1.1.31" evidence="2"/>
<comment type="similarity">
    <text evidence="1 2">Belongs to the glucosamine/galactosamine-6-phosphate isomerase family. 6-phosphogluconolactonase subfamily.</text>
</comment>